<gene>
    <name evidence="6" type="primary">ric</name>
    <name evidence="6" type="ORF">ACFSX9_02565</name>
</gene>
<comment type="caution">
    <text evidence="6">The sequence shown here is derived from an EMBL/GenBank/DDBJ whole genome shotgun (WGS) entry which is preliminary data.</text>
</comment>
<evidence type="ECO:0000313" key="7">
    <source>
        <dbReference type="Proteomes" id="UP001597549"/>
    </source>
</evidence>
<organism evidence="6 7">
    <name type="scientific">Flavobacterium ardleyense</name>
    <dbReference type="NCBI Taxonomy" id="2038737"/>
    <lineage>
        <taxon>Bacteria</taxon>
        <taxon>Pseudomonadati</taxon>
        <taxon>Bacteroidota</taxon>
        <taxon>Flavobacteriia</taxon>
        <taxon>Flavobacteriales</taxon>
        <taxon>Flavobacteriaceae</taxon>
        <taxon>Flavobacterium</taxon>
    </lineage>
</organism>
<dbReference type="Gene3D" id="1.10.3910.10">
    <property type="entry name" value="SP0561-like"/>
    <property type="match status" value="1"/>
</dbReference>
<sequence length="238" mass="27600">MVLDTNKTIGEMVAEDYRTASVFSENRIDFCCKGNRTLDEVCSEKGLDVYTLLDQLEKVTASNNTSIDFNTWELDLLIDYIEKKHHRYVEEKIPVLLSFLLKLEQVHGVAHPELFEIKKLFKRTADELTQHMKKEELILFPYIKQMVEAARNKTPLNAPGFGSVANPIAMMMEEHENEGNRFEQIVEISNNYTPPTDGCNTYKVTFQMLQEFENDLHTHIHLENNILFPKAIVLQDNF</sequence>
<dbReference type="PANTHER" id="PTHR36438:SF1">
    <property type="entry name" value="IRON-SULFUR CLUSTER REPAIR PROTEIN YTFE"/>
    <property type="match status" value="1"/>
</dbReference>
<dbReference type="Proteomes" id="UP001597549">
    <property type="component" value="Unassembled WGS sequence"/>
</dbReference>
<evidence type="ECO:0000313" key="6">
    <source>
        <dbReference type="EMBL" id="MFD2907609.1"/>
    </source>
</evidence>
<dbReference type="Pfam" id="PF01814">
    <property type="entry name" value="Hemerythrin"/>
    <property type="match status" value="1"/>
</dbReference>
<keyword evidence="4" id="KW-0408">Iron</keyword>
<dbReference type="EMBL" id="JBHUOL010000006">
    <property type="protein sequence ID" value="MFD2907609.1"/>
    <property type="molecule type" value="Genomic_DNA"/>
</dbReference>
<dbReference type="Gene3D" id="1.20.120.520">
    <property type="entry name" value="nmb1532 protein domain like"/>
    <property type="match status" value="1"/>
</dbReference>
<dbReference type="PANTHER" id="PTHR36438">
    <property type="entry name" value="IRON-SULFUR CLUSTER REPAIR PROTEIN YTFE"/>
    <property type="match status" value="1"/>
</dbReference>
<dbReference type="Pfam" id="PF04405">
    <property type="entry name" value="ScdA_N"/>
    <property type="match status" value="1"/>
</dbReference>
<dbReference type="InterPro" id="IPR019903">
    <property type="entry name" value="RIC_family"/>
</dbReference>
<keyword evidence="3" id="KW-0479">Metal-binding</keyword>
<dbReference type="InterPro" id="IPR038062">
    <property type="entry name" value="ScdA-like_N_sf"/>
</dbReference>
<keyword evidence="7" id="KW-1185">Reference proteome</keyword>
<dbReference type="NCBIfam" id="TIGR03652">
    <property type="entry name" value="FeS_repair_RIC"/>
    <property type="match status" value="1"/>
</dbReference>
<dbReference type="InterPro" id="IPR012312">
    <property type="entry name" value="Hemerythrin-like"/>
</dbReference>
<reference evidence="7" key="1">
    <citation type="journal article" date="2019" name="Int. J. Syst. Evol. Microbiol.">
        <title>The Global Catalogue of Microorganisms (GCM) 10K type strain sequencing project: providing services to taxonomists for standard genome sequencing and annotation.</title>
        <authorList>
            <consortium name="The Broad Institute Genomics Platform"/>
            <consortium name="The Broad Institute Genome Sequencing Center for Infectious Disease"/>
            <person name="Wu L."/>
            <person name="Ma J."/>
        </authorList>
    </citation>
    <scope>NUCLEOTIDE SEQUENCE [LARGE SCALE GENOMIC DNA]</scope>
    <source>
        <strain evidence="7">KCTC 52644</strain>
    </source>
</reference>
<proteinExistence type="predicted"/>
<feature type="domain" description="Hemerythrin-like" evidence="5">
    <location>
        <begin position="82"/>
        <end position="231"/>
    </location>
</feature>
<evidence type="ECO:0000256" key="1">
    <source>
        <dbReference type="ARBA" id="ARBA00004496"/>
    </source>
</evidence>
<dbReference type="RefSeq" id="WP_379804007.1">
    <property type="nucleotide sequence ID" value="NZ_JBHUOL010000006.1"/>
</dbReference>
<evidence type="ECO:0000256" key="2">
    <source>
        <dbReference type="ARBA" id="ARBA00022490"/>
    </source>
</evidence>
<name>A0ABW5Z453_9FLAO</name>
<comment type="subcellular location">
    <subcellularLocation>
        <location evidence="1">Cytoplasm</location>
    </subcellularLocation>
</comment>
<protein>
    <submittedName>
        <fullName evidence="6">Iron-sulfur cluster repair di-iron protein</fullName>
    </submittedName>
</protein>
<evidence type="ECO:0000256" key="4">
    <source>
        <dbReference type="ARBA" id="ARBA00023004"/>
    </source>
</evidence>
<evidence type="ECO:0000256" key="3">
    <source>
        <dbReference type="ARBA" id="ARBA00022723"/>
    </source>
</evidence>
<accession>A0ABW5Z453</accession>
<keyword evidence="2" id="KW-0963">Cytoplasm</keyword>
<evidence type="ECO:0000259" key="5">
    <source>
        <dbReference type="Pfam" id="PF01814"/>
    </source>
</evidence>